<keyword evidence="1" id="KW-0067">ATP-binding</keyword>
<dbReference type="GO" id="GO:0005524">
    <property type="term" value="F:ATP binding"/>
    <property type="evidence" value="ECO:0007669"/>
    <property type="project" value="UniProtKB-KW"/>
</dbReference>
<evidence type="ECO:0000313" key="2">
    <source>
        <dbReference type="Proteomes" id="UP000239187"/>
    </source>
</evidence>
<dbReference type="SUPFAM" id="SSF55874">
    <property type="entry name" value="ATPase domain of HSP90 chaperone/DNA topoisomerase II/histidine kinase"/>
    <property type="match status" value="1"/>
</dbReference>
<keyword evidence="1" id="KW-0547">Nucleotide-binding</keyword>
<gene>
    <name evidence="1" type="ORF">CVO76_12740</name>
</gene>
<dbReference type="Gene3D" id="3.30.565.10">
    <property type="entry name" value="Histidine kinase-like ATPase, C-terminal domain"/>
    <property type="match status" value="1"/>
</dbReference>
<sequence>MSAELYEVTPDPERITESLRDTGYILNTAVADIVDNSLAAGATRVAVELKLDIRGKVRFSVTDNGQGMDRHGLVNALRYGSARRPDPSSLGKFGLGLKTASTSFARRLKLTSSDGTVSPATAIWDLDLVPTQGWQVSVDQTADPLDARQLLDFAESGSGTVVRWENVDRLLRDYKDPTGDRAQAAIAKHAASLRDHLAMVFQRFLDPRDERAQTVEIRLNSDLIEAWNPFGFGADKLLDVRIPVEVDGRTTNMQLKAFVLPRKAEMQADLGDSAPSDARLVNKTQGIFVYRENRLIHGPDWLGMWTQEPHFTLCRAEVSFDHELDRAFQIDIKKSTIVLDTALADVVFKALTPPRREAETRYRDGQRARALKSQNTELHAPSNAAIRDKAQSIPSARVESTDEATGKAEIRNEHGTVKVDFVQSVAGVFVEAVDNLPDGLLYQPAYIGQNPGVRINKAHPYYEKVYVPNQNSGNTIQALDSLLWALASAEFRSSQDSMREVFEDIRYDVSRALKKLVEDLPSPDVDDLE</sequence>
<dbReference type="Pfam" id="PF13589">
    <property type="entry name" value="HATPase_c_3"/>
    <property type="match status" value="1"/>
</dbReference>
<reference evidence="1 2" key="1">
    <citation type="submission" date="2017-11" db="EMBL/GenBank/DDBJ databases">
        <title>Draft genome of Arthrobacter agilis strain UMCV2, a plant growth-promoting rhizobacterium and biocontrol capacity of phytopathogenic fungi.</title>
        <authorList>
            <person name="Martinez-Camara R."/>
            <person name="Santoyo G."/>
            <person name="Moreno-Hagelsieb G."/>
            <person name="Valencia-Cantero E."/>
        </authorList>
    </citation>
    <scope>NUCLEOTIDE SEQUENCE [LARGE SCALE GENOMIC DNA]</scope>
    <source>
        <strain evidence="1 2">UMCV2</strain>
    </source>
</reference>
<accession>A0A2L0UGM8</accession>
<dbReference type="InterPro" id="IPR036890">
    <property type="entry name" value="HATPase_C_sf"/>
</dbReference>
<dbReference type="RefSeq" id="WP_208739525.1">
    <property type="nucleotide sequence ID" value="NZ_CP024915.1"/>
</dbReference>
<proteinExistence type="predicted"/>
<name>A0A2L0UGM8_9MICC</name>
<dbReference type="AlphaFoldDB" id="A0A2L0UGM8"/>
<dbReference type="EMBL" id="CP024915">
    <property type="protein sequence ID" value="AUZ88405.1"/>
    <property type="molecule type" value="Genomic_DNA"/>
</dbReference>
<dbReference type="Proteomes" id="UP000239187">
    <property type="component" value="Chromosome"/>
</dbReference>
<evidence type="ECO:0000313" key="1">
    <source>
        <dbReference type="EMBL" id="AUZ88405.1"/>
    </source>
</evidence>
<organism evidence="1 2">
    <name type="scientific">Arthrobacter agilis</name>
    <dbReference type="NCBI Taxonomy" id="37921"/>
    <lineage>
        <taxon>Bacteria</taxon>
        <taxon>Bacillati</taxon>
        <taxon>Actinomycetota</taxon>
        <taxon>Actinomycetes</taxon>
        <taxon>Micrococcales</taxon>
        <taxon>Micrococcaceae</taxon>
        <taxon>Arthrobacter</taxon>
    </lineage>
</organism>
<protein>
    <submittedName>
        <fullName evidence="1">ATP-binding protein</fullName>
    </submittedName>
</protein>